<dbReference type="AlphaFoldDB" id="A0A369UGG9"/>
<keyword evidence="7" id="KW-1185">Reference proteome</keyword>
<dbReference type="Pfam" id="PF00126">
    <property type="entry name" value="HTH_1"/>
    <property type="match status" value="1"/>
</dbReference>
<dbReference type="Proteomes" id="UP000253782">
    <property type="component" value="Unassembled WGS sequence"/>
</dbReference>
<dbReference type="Pfam" id="PF03466">
    <property type="entry name" value="LysR_substrate"/>
    <property type="match status" value="1"/>
</dbReference>
<evidence type="ECO:0000256" key="4">
    <source>
        <dbReference type="ARBA" id="ARBA00023163"/>
    </source>
</evidence>
<evidence type="ECO:0000313" key="7">
    <source>
        <dbReference type="Proteomes" id="UP000253782"/>
    </source>
</evidence>
<sequence>MKEVGDINLNRLVVFVAVVEAGTLAGAARRLGVAKALVTAHIQKLETELRATLLVRTTRSLNLTEAGKAFFEASRSIVEQAEAAIESARCHGGEATGTLRITAPMDYAGAVIAPVAAALTQLHPSLRIDLVTADRVLDLVAERVDVGIRLGWLADSSHQAVKLGSFALWLVASPALLRAGGVPQRPRDLSGRPMAAFSVLDKPVHWTFAGPQGETEDVRFDPMFTADSVVALRQVVLAGAGFGVMTDFAVSQDIEAGRLIRVLPQWKLPVGGIYAVFPASTQRALKVKVFIDALRAHVQGAKSHDGADG</sequence>
<dbReference type="PROSITE" id="PS50931">
    <property type="entry name" value="HTH_LYSR"/>
    <property type="match status" value="1"/>
</dbReference>
<keyword evidence="4" id="KW-0804">Transcription</keyword>
<evidence type="ECO:0000256" key="2">
    <source>
        <dbReference type="ARBA" id="ARBA00023015"/>
    </source>
</evidence>
<dbReference type="InterPro" id="IPR058163">
    <property type="entry name" value="LysR-type_TF_proteobact-type"/>
</dbReference>
<dbReference type="CDD" id="cd08422">
    <property type="entry name" value="PBP2_CrgA_like"/>
    <property type="match status" value="1"/>
</dbReference>
<evidence type="ECO:0000259" key="5">
    <source>
        <dbReference type="PROSITE" id="PS50931"/>
    </source>
</evidence>
<dbReference type="InterPro" id="IPR036388">
    <property type="entry name" value="WH-like_DNA-bd_sf"/>
</dbReference>
<dbReference type="GO" id="GO:0003700">
    <property type="term" value="F:DNA-binding transcription factor activity"/>
    <property type="evidence" value="ECO:0007669"/>
    <property type="project" value="InterPro"/>
</dbReference>
<gene>
    <name evidence="6" type="ORF">DVJ77_20390</name>
</gene>
<comment type="similarity">
    <text evidence="1">Belongs to the LysR transcriptional regulatory family.</text>
</comment>
<dbReference type="SUPFAM" id="SSF46785">
    <property type="entry name" value="Winged helix' DNA-binding domain"/>
    <property type="match status" value="1"/>
</dbReference>
<dbReference type="FunFam" id="1.10.10.10:FF:000001">
    <property type="entry name" value="LysR family transcriptional regulator"/>
    <property type="match status" value="1"/>
</dbReference>
<dbReference type="PANTHER" id="PTHR30537:SF66">
    <property type="entry name" value="IRON-REGULATED VIRULENCE REGULATORY PROTEIN IRGB"/>
    <property type="match status" value="1"/>
</dbReference>
<reference evidence="6 7" key="1">
    <citation type="submission" date="2018-07" db="EMBL/GenBank/DDBJ databases">
        <title>Dyella tabacisoli L4-6T, whole genome shotgun sequence.</title>
        <authorList>
            <person name="Zhou X.-K."/>
            <person name="Li W.-J."/>
            <person name="Duan Y.-Q."/>
        </authorList>
    </citation>
    <scope>NUCLEOTIDE SEQUENCE [LARGE SCALE GENOMIC DNA]</scope>
    <source>
        <strain evidence="6 7">L4-6</strain>
    </source>
</reference>
<dbReference type="InterPro" id="IPR036390">
    <property type="entry name" value="WH_DNA-bd_sf"/>
</dbReference>
<dbReference type="GO" id="GO:0006351">
    <property type="term" value="P:DNA-templated transcription"/>
    <property type="evidence" value="ECO:0007669"/>
    <property type="project" value="TreeGrafter"/>
</dbReference>
<dbReference type="SUPFAM" id="SSF53850">
    <property type="entry name" value="Periplasmic binding protein-like II"/>
    <property type="match status" value="1"/>
</dbReference>
<organism evidence="6 7">
    <name type="scientific">Dyella tabacisoli</name>
    <dbReference type="NCBI Taxonomy" id="2282381"/>
    <lineage>
        <taxon>Bacteria</taxon>
        <taxon>Pseudomonadati</taxon>
        <taxon>Pseudomonadota</taxon>
        <taxon>Gammaproteobacteria</taxon>
        <taxon>Lysobacterales</taxon>
        <taxon>Rhodanobacteraceae</taxon>
        <taxon>Dyella</taxon>
    </lineage>
</organism>
<dbReference type="GO" id="GO:0043565">
    <property type="term" value="F:sequence-specific DNA binding"/>
    <property type="evidence" value="ECO:0007669"/>
    <property type="project" value="TreeGrafter"/>
</dbReference>
<dbReference type="PANTHER" id="PTHR30537">
    <property type="entry name" value="HTH-TYPE TRANSCRIPTIONAL REGULATOR"/>
    <property type="match status" value="1"/>
</dbReference>
<dbReference type="InterPro" id="IPR005119">
    <property type="entry name" value="LysR_subst-bd"/>
</dbReference>
<protein>
    <submittedName>
        <fullName evidence="6">LysR family transcriptional regulator</fullName>
    </submittedName>
</protein>
<dbReference type="Gene3D" id="3.40.190.290">
    <property type="match status" value="1"/>
</dbReference>
<evidence type="ECO:0000256" key="1">
    <source>
        <dbReference type="ARBA" id="ARBA00009437"/>
    </source>
</evidence>
<proteinExistence type="inferred from homology"/>
<dbReference type="InterPro" id="IPR000847">
    <property type="entry name" value="LysR_HTH_N"/>
</dbReference>
<evidence type="ECO:0000256" key="3">
    <source>
        <dbReference type="ARBA" id="ARBA00023125"/>
    </source>
</evidence>
<name>A0A369UGG9_9GAMM</name>
<comment type="caution">
    <text evidence="6">The sequence shown here is derived from an EMBL/GenBank/DDBJ whole genome shotgun (WGS) entry which is preliminary data.</text>
</comment>
<evidence type="ECO:0000313" key="6">
    <source>
        <dbReference type="EMBL" id="RDD79824.1"/>
    </source>
</evidence>
<dbReference type="RefSeq" id="WP_114847374.1">
    <property type="nucleotide sequence ID" value="NZ_JBHSPE010000001.1"/>
</dbReference>
<feature type="domain" description="HTH lysR-type" evidence="5">
    <location>
        <begin position="7"/>
        <end position="64"/>
    </location>
</feature>
<keyword evidence="2" id="KW-0805">Transcription regulation</keyword>
<accession>A0A369UGG9</accession>
<dbReference type="EMBL" id="QQAH01000024">
    <property type="protein sequence ID" value="RDD79824.1"/>
    <property type="molecule type" value="Genomic_DNA"/>
</dbReference>
<dbReference type="Gene3D" id="1.10.10.10">
    <property type="entry name" value="Winged helix-like DNA-binding domain superfamily/Winged helix DNA-binding domain"/>
    <property type="match status" value="1"/>
</dbReference>
<dbReference type="OrthoDB" id="9786526at2"/>
<keyword evidence="3" id="KW-0238">DNA-binding</keyword>